<evidence type="ECO:0000256" key="2">
    <source>
        <dbReference type="ARBA" id="ARBA00022679"/>
    </source>
</evidence>
<dbReference type="Gene3D" id="1.10.340.70">
    <property type="match status" value="1"/>
</dbReference>
<dbReference type="EMBL" id="BGPR01000062">
    <property type="protein sequence ID" value="GBL88901.1"/>
    <property type="molecule type" value="Genomic_DNA"/>
</dbReference>
<dbReference type="FunFam" id="3.10.20.370:FF:000001">
    <property type="entry name" value="Retrovirus-related Pol polyprotein from transposon 17.6-like protein"/>
    <property type="match status" value="1"/>
</dbReference>
<dbReference type="Proteomes" id="UP000499080">
    <property type="component" value="Unassembled WGS sequence"/>
</dbReference>
<dbReference type="SUPFAM" id="SSF56672">
    <property type="entry name" value="DNA/RNA polymerases"/>
    <property type="match status" value="1"/>
</dbReference>
<dbReference type="InterPro" id="IPR012337">
    <property type="entry name" value="RNaseH-like_sf"/>
</dbReference>
<dbReference type="EC" id="2.7.7.49" evidence="1"/>
<dbReference type="FunFam" id="3.30.70.270:FF:000026">
    <property type="entry name" value="Transposon Ty3-G Gag-Pol polyprotein"/>
    <property type="match status" value="1"/>
</dbReference>
<dbReference type="PANTHER" id="PTHR37984:SF5">
    <property type="entry name" value="PROTEIN NYNRIN-LIKE"/>
    <property type="match status" value="1"/>
</dbReference>
<reference evidence="9 10" key="1">
    <citation type="journal article" date="2019" name="Sci. Rep.">
        <title>Orb-weaving spider Araneus ventricosus genome elucidates the spidroin gene catalogue.</title>
        <authorList>
            <person name="Kono N."/>
            <person name="Nakamura H."/>
            <person name="Ohtoshi R."/>
            <person name="Moran D.A.P."/>
            <person name="Shinohara A."/>
            <person name="Yoshida Y."/>
            <person name="Fujiwara M."/>
            <person name="Mori M."/>
            <person name="Tomita M."/>
            <person name="Arakawa K."/>
        </authorList>
    </citation>
    <scope>NUCLEOTIDE SEQUENCE [LARGE SCALE GENOMIC DNA]</scope>
</reference>
<keyword evidence="3" id="KW-0548">Nucleotidyltransferase</keyword>
<evidence type="ECO:0000256" key="1">
    <source>
        <dbReference type="ARBA" id="ARBA00012493"/>
    </source>
</evidence>
<evidence type="ECO:0000256" key="4">
    <source>
        <dbReference type="ARBA" id="ARBA00022722"/>
    </source>
</evidence>
<dbReference type="PROSITE" id="PS50994">
    <property type="entry name" value="INTEGRASE"/>
    <property type="match status" value="1"/>
</dbReference>
<dbReference type="GO" id="GO:0016787">
    <property type="term" value="F:hydrolase activity"/>
    <property type="evidence" value="ECO:0007669"/>
    <property type="project" value="UniProtKB-KW"/>
</dbReference>
<dbReference type="FunFam" id="1.10.340.70:FF:000001">
    <property type="entry name" value="Retrovirus-related Pol polyprotein from transposon gypsy-like Protein"/>
    <property type="match status" value="1"/>
</dbReference>
<dbReference type="GO" id="GO:0003676">
    <property type="term" value="F:nucleic acid binding"/>
    <property type="evidence" value="ECO:0007669"/>
    <property type="project" value="InterPro"/>
</dbReference>
<dbReference type="InterPro" id="IPR043502">
    <property type="entry name" value="DNA/RNA_pol_sf"/>
</dbReference>
<dbReference type="Gene3D" id="3.10.10.10">
    <property type="entry name" value="HIV Type 1 Reverse Transcriptase, subunit A, domain 1"/>
    <property type="match status" value="1"/>
</dbReference>
<organism evidence="9 10">
    <name type="scientific">Araneus ventricosus</name>
    <name type="common">Orbweaver spider</name>
    <name type="synonym">Epeira ventricosa</name>
    <dbReference type="NCBI Taxonomy" id="182803"/>
    <lineage>
        <taxon>Eukaryota</taxon>
        <taxon>Metazoa</taxon>
        <taxon>Ecdysozoa</taxon>
        <taxon>Arthropoda</taxon>
        <taxon>Chelicerata</taxon>
        <taxon>Arachnida</taxon>
        <taxon>Araneae</taxon>
        <taxon>Araneomorphae</taxon>
        <taxon>Entelegynae</taxon>
        <taxon>Araneoidea</taxon>
        <taxon>Araneidae</taxon>
        <taxon>Araneus</taxon>
    </lineage>
</organism>
<accession>A0A4Y2B971</accession>
<dbReference type="GO" id="GO:0003964">
    <property type="term" value="F:RNA-directed DNA polymerase activity"/>
    <property type="evidence" value="ECO:0007669"/>
    <property type="project" value="UniProtKB-KW"/>
</dbReference>
<gene>
    <name evidence="9" type="primary">Tf2-9_206</name>
    <name evidence="9" type="ORF">AVEN_158999_1</name>
</gene>
<dbReference type="InterPro" id="IPR050951">
    <property type="entry name" value="Retrovirus_Pol_polyprotein"/>
</dbReference>
<evidence type="ECO:0000256" key="5">
    <source>
        <dbReference type="ARBA" id="ARBA00022759"/>
    </source>
</evidence>
<evidence type="ECO:0000313" key="10">
    <source>
        <dbReference type="Proteomes" id="UP000499080"/>
    </source>
</evidence>
<evidence type="ECO:0000259" key="8">
    <source>
        <dbReference type="PROSITE" id="PS50994"/>
    </source>
</evidence>
<dbReference type="CDD" id="cd09274">
    <property type="entry name" value="RNase_HI_RT_Ty3"/>
    <property type="match status" value="1"/>
</dbReference>
<evidence type="ECO:0000313" key="9">
    <source>
        <dbReference type="EMBL" id="GBL88901.1"/>
    </source>
</evidence>
<dbReference type="InterPro" id="IPR041373">
    <property type="entry name" value="RT_RNaseH"/>
</dbReference>
<sequence length="564" mass="65214">MSEYSHVFSKNKYDVGKIRIEPTRINLTSDLPVSQRAYRTSATEEVEINKQIKNLLAACLIKESNSCYSSPVTLAYKRDEMKKIRLCIDYRKLNAICKTDAEPLPRIDTLLDKLTNAKRFSTLDLASDKINFLGNEIKEGCITPDNHNIESIKKLQPPKNVKQLQGFLGSVNIYNKFIDSYAKIREPLNQLLKKDKQWHWTAECQKAFELLKNKLVTKPVLQLYDPKLPLHVFSDASQVAIGAILKQPDSSGNLHPVSYHSRTLCSYEKNYCIMELECLAIVDALDKFYYYLHGKKFIIHTDHAALVWLKNVKKLRGRLFRWSLKLSMFDYKVKYLKGTANVEANMLSRHPIAQYIQHSVHLLELDEIKTHQNLDNLDNSKFKKINDALVLKKKNLFKIAVPFSLRQKVLQNAQEQFGHPGTQKMINLITPQYYWPHINQDISVFVKHCDVCQLNKKKRQKRFGLLQTVPPTDRPFEYLLIDTVGGFNYYNSTKKYLHLVIDHATRYAWVFPYKSETTETYANCLKQVFQIQVPTKLLSARNGAFTSNTLNSNASLEITMASTY</sequence>
<keyword evidence="10" id="KW-1185">Reference proteome</keyword>
<dbReference type="Pfam" id="PF17917">
    <property type="entry name" value="RT_RNaseH"/>
    <property type="match status" value="1"/>
</dbReference>
<comment type="caution">
    <text evidence="9">The sequence shown here is derived from an EMBL/GenBank/DDBJ whole genome shotgun (WGS) entry which is preliminary data.</text>
</comment>
<evidence type="ECO:0000256" key="6">
    <source>
        <dbReference type="ARBA" id="ARBA00022801"/>
    </source>
</evidence>
<evidence type="ECO:0000256" key="7">
    <source>
        <dbReference type="ARBA" id="ARBA00022918"/>
    </source>
</evidence>
<keyword evidence="7" id="KW-0695">RNA-directed DNA polymerase</keyword>
<feature type="domain" description="Integrase catalytic" evidence="8">
    <location>
        <begin position="471"/>
        <end position="564"/>
    </location>
</feature>
<dbReference type="SUPFAM" id="SSF53098">
    <property type="entry name" value="Ribonuclease H-like"/>
    <property type="match status" value="1"/>
</dbReference>
<dbReference type="OrthoDB" id="6427440at2759"/>
<keyword evidence="2" id="KW-0808">Transferase</keyword>
<keyword evidence="4" id="KW-0540">Nuclease</keyword>
<dbReference type="GO" id="GO:0042575">
    <property type="term" value="C:DNA polymerase complex"/>
    <property type="evidence" value="ECO:0007669"/>
    <property type="project" value="UniProtKB-ARBA"/>
</dbReference>
<evidence type="ECO:0000256" key="3">
    <source>
        <dbReference type="ARBA" id="ARBA00022695"/>
    </source>
</evidence>
<keyword evidence="6" id="KW-0378">Hydrolase</keyword>
<dbReference type="GO" id="GO:0004519">
    <property type="term" value="F:endonuclease activity"/>
    <property type="evidence" value="ECO:0007669"/>
    <property type="project" value="UniProtKB-KW"/>
</dbReference>
<dbReference type="Gene3D" id="3.30.70.270">
    <property type="match status" value="2"/>
</dbReference>
<dbReference type="GO" id="GO:0015074">
    <property type="term" value="P:DNA integration"/>
    <property type="evidence" value="ECO:0007669"/>
    <property type="project" value="InterPro"/>
</dbReference>
<dbReference type="PANTHER" id="PTHR37984">
    <property type="entry name" value="PROTEIN CBG26694"/>
    <property type="match status" value="1"/>
</dbReference>
<dbReference type="InterPro" id="IPR043128">
    <property type="entry name" value="Rev_trsase/Diguanyl_cyclase"/>
</dbReference>
<dbReference type="InterPro" id="IPR001584">
    <property type="entry name" value="Integrase_cat-core"/>
</dbReference>
<dbReference type="InterPro" id="IPR036397">
    <property type="entry name" value="RNaseH_sf"/>
</dbReference>
<dbReference type="Pfam" id="PF17921">
    <property type="entry name" value="Integrase_H2C2"/>
    <property type="match status" value="1"/>
</dbReference>
<dbReference type="Gene3D" id="3.30.420.10">
    <property type="entry name" value="Ribonuclease H-like superfamily/Ribonuclease H"/>
    <property type="match status" value="1"/>
</dbReference>
<dbReference type="AlphaFoldDB" id="A0A4Y2B971"/>
<proteinExistence type="predicted"/>
<keyword evidence="5" id="KW-0255">Endonuclease</keyword>
<name>A0A4Y2B971_ARAVE</name>
<protein>
    <recommendedName>
        <fullName evidence="1">RNA-directed DNA polymerase</fullName>
        <ecNumber evidence="1">2.7.7.49</ecNumber>
    </recommendedName>
</protein>
<dbReference type="InterPro" id="IPR041588">
    <property type="entry name" value="Integrase_H2C2"/>
</dbReference>